<comment type="caution">
    <text evidence="4">The sequence shown here is derived from an EMBL/GenBank/DDBJ whole genome shotgun (WGS) entry which is preliminary data.</text>
</comment>
<reference evidence="4" key="1">
    <citation type="submission" date="2020-03" db="EMBL/GenBank/DDBJ databases">
        <title>Draft Genome Sequence of Cylindrodendrum hubeiense.</title>
        <authorList>
            <person name="Buettner E."/>
            <person name="Kellner H."/>
        </authorList>
    </citation>
    <scope>NUCLEOTIDE SEQUENCE</scope>
    <source>
        <strain evidence="4">IHI 201604</strain>
    </source>
</reference>
<dbReference type="AlphaFoldDB" id="A0A9P5L555"/>
<evidence type="ECO:0000256" key="3">
    <source>
        <dbReference type="ARBA" id="ARBA00022679"/>
    </source>
</evidence>
<comment type="similarity">
    <text evidence="1">Belongs to the methyltransferase superfamily.</text>
</comment>
<evidence type="ECO:0000256" key="1">
    <source>
        <dbReference type="ARBA" id="ARBA00008361"/>
    </source>
</evidence>
<evidence type="ECO:0000313" key="5">
    <source>
        <dbReference type="Proteomes" id="UP000722485"/>
    </source>
</evidence>
<dbReference type="InterPro" id="IPR029063">
    <property type="entry name" value="SAM-dependent_MTases_sf"/>
</dbReference>
<accession>A0A9P5L555</accession>
<protein>
    <recommendedName>
        <fullName evidence="6">Methyltransferase domain-containing protein</fullName>
    </recommendedName>
</protein>
<gene>
    <name evidence="4" type="ORF">G7Z17_g10026</name>
</gene>
<dbReference type="SUPFAM" id="SSF53335">
    <property type="entry name" value="S-adenosyl-L-methionine-dependent methyltransferases"/>
    <property type="match status" value="1"/>
</dbReference>
<dbReference type="EMBL" id="JAANBB010000309">
    <property type="protein sequence ID" value="KAF7544346.1"/>
    <property type="molecule type" value="Genomic_DNA"/>
</dbReference>
<dbReference type="Proteomes" id="UP000722485">
    <property type="component" value="Unassembled WGS sequence"/>
</dbReference>
<keyword evidence="3" id="KW-0808">Transferase</keyword>
<dbReference type="PANTHER" id="PTHR12176:SF80">
    <property type="entry name" value="EEF1A LYSINE METHYLTRANSFERASE 4"/>
    <property type="match status" value="1"/>
</dbReference>
<organism evidence="4 5">
    <name type="scientific">Cylindrodendrum hubeiense</name>
    <dbReference type="NCBI Taxonomy" id="595255"/>
    <lineage>
        <taxon>Eukaryota</taxon>
        <taxon>Fungi</taxon>
        <taxon>Dikarya</taxon>
        <taxon>Ascomycota</taxon>
        <taxon>Pezizomycotina</taxon>
        <taxon>Sordariomycetes</taxon>
        <taxon>Hypocreomycetidae</taxon>
        <taxon>Hypocreales</taxon>
        <taxon>Nectriaceae</taxon>
        <taxon>Cylindrodendrum</taxon>
    </lineage>
</organism>
<dbReference type="OrthoDB" id="411785at2759"/>
<keyword evidence="2" id="KW-0489">Methyltransferase</keyword>
<evidence type="ECO:0000313" key="4">
    <source>
        <dbReference type="EMBL" id="KAF7544346.1"/>
    </source>
</evidence>
<dbReference type="PANTHER" id="PTHR12176">
    <property type="entry name" value="SAM-DEPENDENT METHYLTRANSFERASE SUPERFAMILY PROTEIN"/>
    <property type="match status" value="1"/>
</dbReference>
<dbReference type="CDD" id="cd02440">
    <property type="entry name" value="AdoMet_MTases"/>
    <property type="match status" value="1"/>
</dbReference>
<name>A0A9P5L555_9HYPO</name>
<evidence type="ECO:0008006" key="6">
    <source>
        <dbReference type="Google" id="ProtNLM"/>
    </source>
</evidence>
<proteinExistence type="inferred from homology"/>
<dbReference type="GO" id="GO:0008168">
    <property type="term" value="F:methyltransferase activity"/>
    <property type="evidence" value="ECO:0007669"/>
    <property type="project" value="UniProtKB-KW"/>
</dbReference>
<evidence type="ECO:0000256" key="2">
    <source>
        <dbReference type="ARBA" id="ARBA00022603"/>
    </source>
</evidence>
<dbReference type="InterPro" id="IPR051419">
    <property type="entry name" value="Lys/N-term_MeTrsfase_sf"/>
</dbReference>
<dbReference type="GO" id="GO:0032259">
    <property type="term" value="P:methylation"/>
    <property type="evidence" value="ECO:0007669"/>
    <property type="project" value="UniProtKB-KW"/>
</dbReference>
<keyword evidence="5" id="KW-1185">Reference proteome</keyword>
<dbReference type="Gene3D" id="3.40.50.150">
    <property type="entry name" value="Vaccinia Virus protein VP39"/>
    <property type="match status" value="1"/>
</dbReference>
<sequence>MTVEEDKALGRPDYWDSRYAKSDGDDPTHEWFRSFADLEPFFHKNLFETQGVKAEDAPLILHLGSGDSVIPVELESRGYKQQLCVDFSPTVVSLMTERHAEFNGIQWKLADVRNMVDIADKSINVAFDKGTLDAMIYGSPWSPPDEVKDNTSRYMKDCAYPARITVEKQAAACQGYLLTS</sequence>